<proteinExistence type="predicted"/>
<dbReference type="EMBL" id="CP012159">
    <property type="protein sequence ID" value="AKT41297.1"/>
    <property type="molecule type" value="Genomic_DNA"/>
</dbReference>
<evidence type="ECO:0000313" key="1">
    <source>
        <dbReference type="EMBL" id="AKT41297.1"/>
    </source>
</evidence>
<name>A0A0K1EKW6_CHOCO</name>
<gene>
    <name evidence="1" type="ORF">CMC5_054650</name>
</gene>
<dbReference type="AlphaFoldDB" id="A0A0K1EKW6"/>
<dbReference type="RefSeq" id="WP_050433102.1">
    <property type="nucleotide sequence ID" value="NZ_CP012159.1"/>
</dbReference>
<keyword evidence="2" id="KW-1185">Reference proteome</keyword>
<sequence length="67" mass="7775">MTFFGAKDEMDYPGGTKLRIAPTIRERRRELQQLGWEVIELPDRDHGVFTDPTTIVPVVRSFLDSRL</sequence>
<protein>
    <submittedName>
        <fullName evidence="1">Uncharacterized protein</fullName>
    </submittedName>
</protein>
<dbReference type="Proteomes" id="UP000067626">
    <property type="component" value="Chromosome"/>
</dbReference>
<reference evidence="1 2" key="1">
    <citation type="submission" date="2015-07" db="EMBL/GenBank/DDBJ databases">
        <title>Genome analysis of myxobacterium Chondromyces crocatus Cm c5 reveals a high potential for natural compound synthesis and the genetic basis for the loss of fruiting body formation.</title>
        <authorList>
            <person name="Zaburannyi N."/>
            <person name="Bunk B."/>
            <person name="Maier J."/>
            <person name="Overmann J."/>
            <person name="Mueller R."/>
        </authorList>
    </citation>
    <scope>NUCLEOTIDE SEQUENCE [LARGE SCALE GENOMIC DNA]</scope>
    <source>
        <strain evidence="1 2">Cm c5</strain>
    </source>
</reference>
<organism evidence="1 2">
    <name type="scientific">Chondromyces crocatus</name>
    <dbReference type="NCBI Taxonomy" id="52"/>
    <lineage>
        <taxon>Bacteria</taxon>
        <taxon>Pseudomonadati</taxon>
        <taxon>Myxococcota</taxon>
        <taxon>Polyangia</taxon>
        <taxon>Polyangiales</taxon>
        <taxon>Polyangiaceae</taxon>
        <taxon>Chondromyces</taxon>
    </lineage>
</organism>
<evidence type="ECO:0000313" key="2">
    <source>
        <dbReference type="Proteomes" id="UP000067626"/>
    </source>
</evidence>
<dbReference type="OrthoDB" id="9765776at2"/>
<accession>A0A0K1EKW6</accession>
<dbReference type="KEGG" id="ccro:CMC5_054650"/>